<dbReference type="SUPFAM" id="SSF53756">
    <property type="entry name" value="UDP-Glycosyltransferase/glycogen phosphorylase"/>
    <property type="match status" value="1"/>
</dbReference>
<dbReference type="RefSeq" id="WP_027829748.1">
    <property type="nucleotide sequence ID" value="NZ_AZFW01000103.1"/>
</dbReference>
<sequence length="497" mass="53683">MLFFIGNETPSTTDTFIPQSVDLALSLAARGVAARVLTLNYDRMQARTPVSGDAAALCLNLWDELQKVGQQTKRTLTFRDLHLGNKQDWQINLATQEYTVAGQRWAVVHTIADSPQLDYVDYYGGTDEVRKRDFYDRRGFLSVSQYLNPAGEVQQEIYWDVHGQAVLEHFFEPVAHQAPRGGMVLLPHFGGKQMIFPAMAAALGALAQAAVVETHQAGAATMVAQDTPAVLAAVAQMSLPRVYVFSHHSNLTQTVETNALWDHVQTLFSQFAGVIVPDQLLATKWAARTGQTMTVAQFPKHAIFPTEAVLPLPKRTPASVLAFLDDDPQGSGLKALMTLFTTLRQTVPNVRLTIYQPHLGSTPLPTASNEQGGSVQFISTAAQWTAALASHQVYVSVADFPAAAMMISALAHGLAVVAATDHAGAVTPFVRPGENGAIVPAANTQQFATEIKTLLGHKKSLNTAQKTSLALAQGYTEDAVISSWQAIDKAGEDDGNQ</sequence>
<dbReference type="EMBL" id="AZFW01000103">
    <property type="protein sequence ID" value="KRM25756.1"/>
    <property type="molecule type" value="Genomic_DNA"/>
</dbReference>
<dbReference type="Proteomes" id="UP000050949">
    <property type="component" value="Unassembled WGS sequence"/>
</dbReference>
<dbReference type="GeneID" id="78509890"/>
<accession>A0A0R1XFR7</accession>
<reference evidence="1 2" key="1">
    <citation type="journal article" date="2015" name="Genome Announc.">
        <title>Expanding the biotechnology potential of lactobacilli through comparative genomics of 213 strains and associated genera.</title>
        <authorList>
            <person name="Sun Z."/>
            <person name="Harris H.M."/>
            <person name="McCann A."/>
            <person name="Guo C."/>
            <person name="Argimon S."/>
            <person name="Zhang W."/>
            <person name="Yang X."/>
            <person name="Jeffery I.B."/>
            <person name="Cooney J.C."/>
            <person name="Kagawa T.F."/>
            <person name="Liu W."/>
            <person name="Song Y."/>
            <person name="Salvetti E."/>
            <person name="Wrobel A."/>
            <person name="Rasinkangas P."/>
            <person name="Parkhill J."/>
            <person name="Rea M.C."/>
            <person name="O'Sullivan O."/>
            <person name="Ritari J."/>
            <person name="Douillard F.P."/>
            <person name="Paul Ross R."/>
            <person name="Yang R."/>
            <person name="Briner A.E."/>
            <person name="Felis G.E."/>
            <person name="de Vos W.M."/>
            <person name="Barrangou R."/>
            <person name="Klaenhammer T.R."/>
            <person name="Caufield P.W."/>
            <person name="Cui Y."/>
            <person name="Zhang H."/>
            <person name="O'Toole P.W."/>
        </authorList>
    </citation>
    <scope>NUCLEOTIDE SEQUENCE [LARGE SCALE GENOMIC DNA]</scope>
    <source>
        <strain evidence="1 2">DSM 16991</strain>
    </source>
</reference>
<evidence type="ECO:0000313" key="1">
    <source>
        <dbReference type="EMBL" id="KRM25756.1"/>
    </source>
</evidence>
<dbReference type="OrthoDB" id="570545at2"/>
<evidence type="ECO:0000313" key="2">
    <source>
        <dbReference type="Proteomes" id="UP000050949"/>
    </source>
</evidence>
<organism evidence="1 2">
    <name type="scientific">Schleiferilactobacillus harbinensis DSM 16991</name>
    <dbReference type="NCBI Taxonomy" id="1122147"/>
    <lineage>
        <taxon>Bacteria</taxon>
        <taxon>Bacillati</taxon>
        <taxon>Bacillota</taxon>
        <taxon>Bacilli</taxon>
        <taxon>Lactobacillales</taxon>
        <taxon>Lactobacillaceae</taxon>
        <taxon>Schleiferilactobacillus</taxon>
    </lineage>
</organism>
<dbReference type="Gene3D" id="3.40.50.2000">
    <property type="entry name" value="Glycogen Phosphorylase B"/>
    <property type="match status" value="2"/>
</dbReference>
<evidence type="ECO:0008006" key="3">
    <source>
        <dbReference type="Google" id="ProtNLM"/>
    </source>
</evidence>
<name>A0A0R1XFR7_9LACO</name>
<protein>
    <recommendedName>
        <fullName evidence="3">Glycosyl transferase family 1 domain-containing protein</fullName>
    </recommendedName>
</protein>
<dbReference type="eggNOG" id="COG0438">
    <property type="taxonomic scope" value="Bacteria"/>
</dbReference>
<gene>
    <name evidence="1" type="ORF">FC91_GL000674</name>
</gene>
<dbReference type="AlphaFoldDB" id="A0A0R1XFR7"/>
<dbReference type="Pfam" id="PF13692">
    <property type="entry name" value="Glyco_trans_1_4"/>
    <property type="match status" value="1"/>
</dbReference>
<proteinExistence type="predicted"/>
<dbReference type="PATRIC" id="fig|1122147.4.peg.695"/>
<comment type="caution">
    <text evidence="1">The sequence shown here is derived from an EMBL/GenBank/DDBJ whole genome shotgun (WGS) entry which is preliminary data.</text>
</comment>